<reference evidence="3" key="1">
    <citation type="journal article" date="2019" name="Int. J. Syst. Evol. Microbiol.">
        <title>The Global Catalogue of Microorganisms (GCM) 10K type strain sequencing project: providing services to taxonomists for standard genome sequencing and annotation.</title>
        <authorList>
            <consortium name="The Broad Institute Genomics Platform"/>
            <consortium name="The Broad Institute Genome Sequencing Center for Infectious Disease"/>
            <person name="Wu L."/>
            <person name="Ma J."/>
        </authorList>
    </citation>
    <scope>NUCLEOTIDE SEQUENCE [LARGE SCALE GENOMIC DNA]</scope>
    <source>
        <strain evidence="3">CCUG 55585</strain>
    </source>
</reference>
<name>A0ABW2Y7W5_9GAMM</name>
<dbReference type="InterPro" id="IPR047798">
    <property type="entry name" value="BPSS1780-like"/>
</dbReference>
<feature type="transmembrane region" description="Helical" evidence="1">
    <location>
        <begin position="205"/>
        <end position="233"/>
    </location>
</feature>
<proteinExistence type="predicted"/>
<gene>
    <name evidence="2" type="ORF">ACFQ0E_03455</name>
</gene>
<dbReference type="Proteomes" id="UP001597110">
    <property type="component" value="Unassembled WGS sequence"/>
</dbReference>
<protein>
    <submittedName>
        <fullName evidence="2">BPSS1780 family membrane protein</fullName>
    </submittedName>
</protein>
<evidence type="ECO:0000313" key="3">
    <source>
        <dbReference type="Proteomes" id="UP001597110"/>
    </source>
</evidence>
<keyword evidence="1" id="KW-0812">Transmembrane</keyword>
<keyword evidence="3" id="KW-1185">Reference proteome</keyword>
<sequence>MDVRKVPATAGAEWLLGGFMLLRRSPGGFGLLALSYAALWLTVNGLAQAVPALLAPLQLTFFLIGPLLLAGMIFAAREVDEGRSAAPAHLLAALRTGKAARLVSTVLPQLALMVLCAILLFVVVGAEHIENLLKLFTKLQAQAESQIPVDPSEFANIPFGRLFVWMLLVFGVGLAAFLFTFTLVPDMLFTDTRLVQGMARCFRVCSANLGALVVFLVLGFVVVMAIGFGFVLFSQIAMLIAGQTGLLLANAAFNGLMTVFASGVMYFAWKQLLGDGSPAPQSPSASTGIEV</sequence>
<comment type="caution">
    <text evidence="2">The sequence shown here is derived from an EMBL/GenBank/DDBJ whole genome shotgun (WGS) entry which is preliminary data.</text>
</comment>
<organism evidence="2 3">
    <name type="scientific">Lysobacter brunescens</name>
    <dbReference type="NCBI Taxonomy" id="262323"/>
    <lineage>
        <taxon>Bacteria</taxon>
        <taxon>Pseudomonadati</taxon>
        <taxon>Pseudomonadota</taxon>
        <taxon>Gammaproteobacteria</taxon>
        <taxon>Lysobacterales</taxon>
        <taxon>Lysobacteraceae</taxon>
        <taxon>Lysobacter</taxon>
    </lineage>
</organism>
<evidence type="ECO:0000256" key="1">
    <source>
        <dbReference type="SAM" id="Phobius"/>
    </source>
</evidence>
<feature type="transmembrane region" description="Helical" evidence="1">
    <location>
        <begin position="245"/>
        <end position="269"/>
    </location>
</feature>
<dbReference type="EMBL" id="JBHTIF010000001">
    <property type="protein sequence ID" value="MFD0724649.1"/>
    <property type="molecule type" value="Genomic_DNA"/>
</dbReference>
<accession>A0ABW2Y7W5</accession>
<keyword evidence="1" id="KW-1133">Transmembrane helix</keyword>
<dbReference type="NCBIfam" id="NF041043">
    <property type="entry name" value="BPSS1780_fam"/>
    <property type="match status" value="1"/>
</dbReference>
<feature type="transmembrane region" description="Helical" evidence="1">
    <location>
        <begin position="29"/>
        <end position="47"/>
    </location>
</feature>
<keyword evidence="1" id="KW-0472">Membrane</keyword>
<dbReference type="RefSeq" id="WP_386822301.1">
    <property type="nucleotide sequence ID" value="NZ_JBHTIF010000001.1"/>
</dbReference>
<evidence type="ECO:0000313" key="2">
    <source>
        <dbReference type="EMBL" id="MFD0724649.1"/>
    </source>
</evidence>
<feature type="transmembrane region" description="Helical" evidence="1">
    <location>
        <begin position="53"/>
        <end position="75"/>
    </location>
</feature>
<feature type="transmembrane region" description="Helical" evidence="1">
    <location>
        <begin position="162"/>
        <end position="184"/>
    </location>
</feature>
<feature type="transmembrane region" description="Helical" evidence="1">
    <location>
        <begin position="102"/>
        <end position="126"/>
    </location>
</feature>